<gene>
    <name evidence="1" type="ORF">FOT63_01585</name>
</gene>
<organism evidence="1 2">
    <name type="scientific">Serratia ureilytica</name>
    <dbReference type="NCBI Taxonomy" id="300181"/>
    <lineage>
        <taxon>Bacteria</taxon>
        <taxon>Pseudomonadati</taxon>
        <taxon>Pseudomonadota</taxon>
        <taxon>Gammaproteobacteria</taxon>
        <taxon>Enterobacterales</taxon>
        <taxon>Yersiniaceae</taxon>
        <taxon>Serratia</taxon>
    </lineage>
</organism>
<dbReference type="RefSeq" id="WP_147837804.1">
    <property type="nucleotide sequence ID" value="NZ_VOUP01000001.1"/>
</dbReference>
<proteinExistence type="predicted"/>
<protein>
    <submittedName>
        <fullName evidence="1">Uncharacterized protein</fullName>
    </submittedName>
</protein>
<name>A0A9X9C5P6_9GAMM</name>
<accession>A0A9X9C5P6</accession>
<dbReference type="AlphaFoldDB" id="A0A9X9C5P6"/>
<sequence>MERDSDYCAFLGLYVIRVYETEHKHQKSFAAIDISHAVFGYLSYTYDRFQPSSGGLSDQK</sequence>
<dbReference type="EMBL" id="VOUP01000001">
    <property type="protein sequence ID" value="TXE32778.1"/>
    <property type="molecule type" value="Genomic_DNA"/>
</dbReference>
<dbReference type="Proteomes" id="UP000321307">
    <property type="component" value="Unassembled WGS sequence"/>
</dbReference>
<reference evidence="1 2" key="1">
    <citation type="submission" date="2019-07" db="EMBL/GenBank/DDBJ databases">
        <title>Serratia strains were isolated from fresh produce.</title>
        <authorList>
            <person name="Cho G.-S."/>
            <person name="Stein M."/>
            <person name="Lee W."/>
            <person name="Suh S.H."/>
            <person name="Franz C.M.A.P."/>
        </authorList>
    </citation>
    <scope>NUCLEOTIDE SEQUENCE [LARGE SCALE GENOMIC DNA]</scope>
    <source>
        <strain evidence="1 2">S17</strain>
    </source>
</reference>
<evidence type="ECO:0000313" key="2">
    <source>
        <dbReference type="Proteomes" id="UP000321307"/>
    </source>
</evidence>
<evidence type="ECO:0000313" key="1">
    <source>
        <dbReference type="EMBL" id="TXE32778.1"/>
    </source>
</evidence>
<comment type="caution">
    <text evidence="1">The sequence shown here is derived from an EMBL/GenBank/DDBJ whole genome shotgun (WGS) entry which is preliminary data.</text>
</comment>